<dbReference type="KEGG" id="dfl:DFE_2075"/>
<proteinExistence type="predicted"/>
<keyword evidence="2" id="KW-1185">Reference proteome</keyword>
<sequence length="94" mass="10205">MPDAKIEKVEKQLQQVFGDEMPANPTKDISAALQLAECLEAKGFSFAMKDCCPKSLDDSLWRAVFSKDETKFMAEDAQSAVAICVAAVDALSSE</sequence>
<dbReference type="RefSeq" id="WP_126379208.1">
    <property type="nucleotide sequence ID" value="NZ_AP017378.1"/>
</dbReference>
<dbReference type="OrthoDB" id="5460395at2"/>
<name>A0A2Z6AZU7_9BACT</name>
<evidence type="ECO:0000313" key="2">
    <source>
        <dbReference type="Proteomes" id="UP000269883"/>
    </source>
</evidence>
<dbReference type="EMBL" id="AP017378">
    <property type="protein sequence ID" value="BBD08801.1"/>
    <property type="molecule type" value="Genomic_DNA"/>
</dbReference>
<evidence type="ECO:0008006" key="3">
    <source>
        <dbReference type="Google" id="ProtNLM"/>
    </source>
</evidence>
<accession>A0A2Z6AZU7</accession>
<reference evidence="1 2" key="1">
    <citation type="journal article" date="2018" name="Sci. Adv.">
        <title>Multi-heme cytochromes provide a pathway for survival in energy-limited environments.</title>
        <authorList>
            <person name="Deng X."/>
            <person name="Dohmae N."/>
            <person name="Nealson K.H."/>
            <person name="Hashimoto K."/>
            <person name="Okamoto A."/>
        </authorList>
    </citation>
    <scope>NUCLEOTIDE SEQUENCE [LARGE SCALE GENOMIC DNA]</scope>
    <source>
        <strain evidence="1 2">IS5</strain>
    </source>
</reference>
<protein>
    <recommendedName>
        <fullName evidence="3">Phage ABA sandwich domain-containing protein</fullName>
    </recommendedName>
</protein>
<dbReference type="AlphaFoldDB" id="A0A2Z6AZU7"/>
<dbReference type="Proteomes" id="UP000269883">
    <property type="component" value="Chromosome"/>
</dbReference>
<gene>
    <name evidence="1" type="ORF">DFE_2075</name>
</gene>
<evidence type="ECO:0000313" key="1">
    <source>
        <dbReference type="EMBL" id="BBD08801.1"/>
    </source>
</evidence>
<organism evidence="1 2">
    <name type="scientific">Desulfovibrio ferrophilus</name>
    <dbReference type="NCBI Taxonomy" id="241368"/>
    <lineage>
        <taxon>Bacteria</taxon>
        <taxon>Pseudomonadati</taxon>
        <taxon>Thermodesulfobacteriota</taxon>
        <taxon>Desulfovibrionia</taxon>
        <taxon>Desulfovibrionales</taxon>
        <taxon>Desulfovibrionaceae</taxon>
        <taxon>Desulfovibrio</taxon>
    </lineage>
</organism>